<protein>
    <submittedName>
        <fullName evidence="2">Uncharacterized protein</fullName>
    </submittedName>
</protein>
<organism evidence="2">
    <name type="scientific">Pycnococcus provasolii</name>
    <dbReference type="NCBI Taxonomy" id="41880"/>
    <lineage>
        <taxon>Eukaryota</taxon>
        <taxon>Viridiplantae</taxon>
        <taxon>Chlorophyta</taxon>
        <taxon>Pseudoscourfieldiophyceae</taxon>
        <taxon>Pseudoscourfieldiales</taxon>
        <taxon>Pycnococcaceae</taxon>
        <taxon>Pycnococcus</taxon>
    </lineage>
</organism>
<dbReference type="EMBL" id="HBHV01001981">
    <property type="protein sequence ID" value="CAE0010232.1"/>
    <property type="molecule type" value="Transcribed_RNA"/>
</dbReference>
<accession>A0A7S2YX45</accession>
<name>A0A7S2YX45_9CHLO</name>
<gene>
    <name evidence="2" type="ORF">PPRO1316_LOCUS1399</name>
</gene>
<feature type="region of interest" description="Disordered" evidence="1">
    <location>
        <begin position="74"/>
        <end position="93"/>
    </location>
</feature>
<evidence type="ECO:0000256" key="1">
    <source>
        <dbReference type="SAM" id="MobiDB-lite"/>
    </source>
</evidence>
<sequence>MLCHHPSMTYDTVCLRSPSTSIPSLTFSSRFQKHLSGMLGAGGNGMVVSGNGDLKIGCLLFHLLSHPNHHLSSQHFSCRSPPRTPQPPHTPPHHPRLLPICPSSIFYRCWLPHLPGLSLSRKLLNPAWNDWLLFVVGGVDDWPGDVLVDLLMLPEVFGVAT</sequence>
<reference evidence="2" key="1">
    <citation type="submission" date="2021-01" db="EMBL/GenBank/DDBJ databases">
        <authorList>
            <person name="Corre E."/>
            <person name="Pelletier E."/>
            <person name="Niang G."/>
            <person name="Scheremetjew M."/>
            <person name="Finn R."/>
            <person name="Kale V."/>
            <person name="Holt S."/>
            <person name="Cochrane G."/>
            <person name="Meng A."/>
            <person name="Brown T."/>
            <person name="Cohen L."/>
        </authorList>
    </citation>
    <scope>NUCLEOTIDE SEQUENCE</scope>
    <source>
        <strain evidence="2">RCC2336</strain>
    </source>
</reference>
<proteinExistence type="predicted"/>
<dbReference type="AlphaFoldDB" id="A0A7S2YX45"/>
<evidence type="ECO:0000313" key="2">
    <source>
        <dbReference type="EMBL" id="CAE0010232.1"/>
    </source>
</evidence>